<dbReference type="EMBL" id="QGAC01000030">
    <property type="protein sequence ID" value="TKJ84065.1"/>
    <property type="molecule type" value="Genomic_DNA"/>
</dbReference>
<dbReference type="GO" id="GO:0016740">
    <property type="term" value="F:transferase activity"/>
    <property type="evidence" value="ECO:0007669"/>
    <property type="project" value="UniProtKB-KW"/>
</dbReference>
<accession>A0A357W0J1</accession>
<dbReference type="SUPFAM" id="SSF52317">
    <property type="entry name" value="Class I glutamine amidotransferase-like"/>
    <property type="match status" value="1"/>
</dbReference>
<sequence>MTVRLPLAIIQLESPPAAVSARVGEQTQWFVDALDLSGSDYIVVRPDRGEALPDVRALSAALLSGSWAMVTDRADWSERTAAWVRGAVADGLPLLGVCYGHQLMSYALGGNVGDNPAGWERGLIAVTGGEAMRQDPLLSALPDRFTAWLSHRQSVLTPPPGAQVLAHSAQEGCQIIRYSAQALSVQFHPEFTPAIMTACLQNSLSEGEVARLMTAQPIPQWPRQLLRAFWQQVQPVAIRA</sequence>
<evidence type="ECO:0000313" key="3">
    <source>
        <dbReference type="EMBL" id="TKJ84065.1"/>
    </source>
</evidence>
<dbReference type="InterPro" id="IPR044992">
    <property type="entry name" value="ChyE-like"/>
</dbReference>
<proteinExistence type="predicted"/>
<keyword evidence="3" id="KW-0808">Transferase</keyword>
<dbReference type="NCBIfam" id="NF006562">
    <property type="entry name" value="PRK09065.1"/>
    <property type="match status" value="1"/>
</dbReference>
<dbReference type="STRING" id="1219360.GCA_001571305_02951"/>
<dbReference type="InterPro" id="IPR017926">
    <property type="entry name" value="GATASE"/>
</dbReference>
<gene>
    <name evidence="3" type="ORF">EpCFBP13511_21685</name>
    <name evidence="2" type="ORF">IFT93_16215</name>
</gene>
<dbReference type="Proteomes" id="UP000306393">
    <property type="component" value="Unassembled WGS sequence"/>
</dbReference>
<dbReference type="OrthoDB" id="9813383at2"/>
<reference evidence="2 5" key="2">
    <citation type="journal article" date="2020" name="FEMS Microbiol. Ecol.">
        <title>Temporal dynamics of bacterial communities during seed development and maturation.</title>
        <authorList>
            <person name="Chesneau G."/>
            <person name="Torres-Cortes G."/>
            <person name="Briand M."/>
            <person name="Darrasse A."/>
            <person name="Preveaux A."/>
            <person name="Marais C."/>
            <person name="Jacques M.A."/>
            <person name="Shade A."/>
            <person name="Barret M."/>
        </authorList>
    </citation>
    <scope>NUCLEOTIDE SEQUENCE [LARGE SCALE GENOMIC DNA]</scope>
    <source>
        <strain evidence="2 5">CFBP13732</strain>
    </source>
</reference>
<dbReference type="KEGG" id="epe:CI789_06295"/>
<dbReference type="Proteomes" id="UP000661012">
    <property type="component" value="Unassembled WGS sequence"/>
</dbReference>
<organism evidence="3 4">
    <name type="scientific">Erwinia persicina</name>
    <dbReference type="NCBI Taxonomy" id="55211"/>
    <lineage>
        <taxon>Bacteria</taxon>
        <taxon>Pseudomonadati</taxon>
        <taxon>Pseudomonadota</taxon>
        <taxon>Gammaproteobacteria</taxon>
        <taxon>Enterobacterales</taxon>
        <taxon>Erwiniaceae</taxon>
        <taxon>Erwinia</taxon>
    </lineage>
</organism>
<evidence type="ECO:0000313" key="4">
    <source>
        <dbReference type="Proteomes" id="UP000306393"/>
    </source>
</evidence>
<name>A0A357W0J1_9GAMM</name>
<dbReference type="EMBL" id="JACYNN010000013">
    <property type="protein sequence ID" value="MBD8107945.1"/>
    <property type="molecule type" value="Genomic_DNA"/>
</dbReference>
<reference evidence="3 4" key="1">
    <citation type="journal article" date="2019" name="Sci. Rep.">
        <title>Differences in resource use lead to coexistence of seed-transmitted microbial populations.</title>
        <authorList>
            <person name="Torres-Cortes G."/>
            <person name="Garcia B.J."/>
            <person name="Compant S."/>
            <person name="Rezki S."/>
            <person name="Jones P."/>
            <person name="Preveaux A."/>
            <person name="Briand M."/>
            <person name="Roulet A."/>
            <person name="Bouchez O."/>
            <person name="Jacobson D."/>
            <person name="Barret M."/>
        </authorList>
    </citation>
    <scope>NUCLEOTIDE SEQUENCE [LARGE SCALE GENOMIC DNA]</scope>
    <source>
        <strain evidence="3 4">CFBP13511</strain>
    </source>
</reference>
<dbReference type="Gene3D" id="3.40.50.880">
    <property type="match status" value="1"/>
</dbReference>
<dbReference type="InterPro" id="IPR029062">
    <property type="entry name" value="Class_I_gatase-like"/>
</dbReference>
<protein>
    <submittedName>
        <fullName evidence="3">Glutamine amidotransferase</fullName>
    </submittedName>
</protein>
<keyword evidence="5" id="KW-1185">Reference proteome</keyword>
<evidence type="ECO:0000313" key="2">
    <source>
        <dbReference type="EMBL" id="MBD8107945.1"/>
    </source>
</evidence>
<feature type="domain" description="Glutamine amidotransferase" evidence="1">
    <location>
        <begin position="57"/>
        <end position="202"/>
    </location>
</feature>
<dbReference type="PROSITE" id="PS51273">
    <property type="entry name" value="GATASE_TYPE_1"/>
    <property type="match status" value="1"/>
</dbReference>
<dbReference type="AlphaFoldDB" id="A0A357W0J1"/>
<dbReference type="RefSeq" id="WP_118663992.1">
    <property type="nucleotide sequence ID" value="NZ_CP022725.1"/>
</dbReference>
<dbReference type="CDD" id="cd01741">
    <property type="entry name" value="GATase1_1"/>
    <property type="match status" value="1"/>
</dbReference>
<keyword evidence="3" id="KW-0315">Glutamine amidotransferase</keyword>
<dbReference type="Pfam" id="PF00117">
    <property type="entry name" value="GATase"/>
    <property type="match status" value="1"/>
</dbReference>
<dbReference type="PANTHER" id="PTHR42695:SF5">
    <property type="entry name" value="GLUTAMINE AMIDOTRANSFERASE YLR126C-RELATED"/>
    <property type="match status" value="1"/>
</dbReference>
<dbReference type="GO" id="GO:0005829">
    <property type="term" value="C:cytosol"/>
    <property type="evidence" value="ECO:0007669"/>
    <property type="project" value="TreeGrafter"/>
</dbReference>
<evidence type="ECO:0000313" key="5">
    <source>
        <dbReference type="Proteomes" id="UP000661012"/>
    </source>
</evidence>
<comment type="caution">
    <text evidence="3">The sequence shown here is derived from an EMBL/GenBank/DDBJ whole genome shotgun (WGS) entry which is preliminary data.</text>
</comment>
<evidence type="ECO:0000259" key="1">
    <source>
        <dbReference type="Pfam" id="PF00117"/>
    </source>
</evidence>
<dbReference type="PANTHER" id="PTHR42695">
    <property type="entry name" value="GLUTAMINE AMIDOTRANSFERASE YLR126C-RELATED"/>
    <property type="match status" value="1"/>
</dbReference>